<dbReference type="SUPFAM" id="SSF52540">
    <property type="entry name" value="P-loop containing nucleoside triphosphate hydrolases"/>
    <property type="match status" value="1"/>
</dbReference>
<gene>
    <name evidence="11" type="ORF">ACFQSB_34105</name>
</gene>
<dbReference type="InterPro" id="IPR000212">
    <property type="entry name" value="DNA_helicase_UvrD/REP"/>
</dbReference>
<protein>
    <recommendedName>
        <fullName evidence="7">DNA 3'-5' helicase</fullName>
        <ecNumber evidence="7">5.6.2.4</ecNumber>
    </recommendedName>
</protein>
<evidence type="ECO:0000256" key="4">
    <source>
        <dbReference type="ARBA" id="ARBA00022840"/>
    </source>
</evidence>
<proteinExistence type="predicted"/>
<evidence type="ECO:0000256" key="7">
    <source>
        <dbReference type="ARBA" id="ARBA00034808"/>
    </source>
</evidence>
<dbReference type="RefSeq" id="WP_380830941.1">
    <property type="nucleotide sequence ID" value="NZ_JBHTCG010000036.1"/>
</dbReference>
<dbReference type="EC" id="5.6.2.4" evidence="7"/>
<evidence type="ECO:0000259" key="10">
    <source>
        <dbReference type="PROSITE" id="PS51198"/>
    </source>
</evidence>
<comment type="caution">
    <text evidence="11">The sequence shown here is derived from an EMBL/GenBank/DDBJ whole genome shotgun (WGS) entry which is preliminary data.</text>
</comment>
<evidence type="ECO:0000256" key="2">
    <source>
        <dbReference type="ARBA" id="ARBA00022801"/>
    </source>
</evidence>
<feature type="binding site" evidence="9">
    <location>
        <begin position="239"/>
        <end position="246"/>
    </location>
    <ligand>
        <name>ATP</name>
        <dbReference type="ChEBI" id="CHEBI:30616"/>
    </ligand>
</feature>
<evidence type="ECO:0000256" key="1">
    <source>
        <dbReference type="ARBA" id="ARBA00022741"/>
    </source>
</evidence>
<evidence type="ECO:0000256" key="3">
    <source>
        <dbReference type="ARBA" id="ARBA00022806"/>
    </source>
</evidence>
<dbReference type="EMBL" id="JBHTCG010000036">
    <property type="protein sequence ID" value="MFC7387282.1"/>
    <property type="molecule type" value="Genomic_DNA"/>
</dbReference>
<dbReference type="PANTHER" id="PTHR11070:SF45">
    <property type="entry name" value="DNA 3'-5' HELICASE"/>
    <property type="match status" value="1"/>
</dbReference>
<evidence type="ECO:0000256" key="9">
    <source>
        <dbReference type="PROSITE-ProRule" id="PRU00560"/>
    </source>
</evidence>
<evidence type="ECO:0000256" key="6">
    <source>
        <dbReference type="ARBA" id="ARBA00034617"/>
    </source>
</evidence>
<keyword evidence="3 9" id="KW-0347">Helicase</keyword>
<comment type="catalytic activity">
    <reaction evidence="6">
        <text>Couples ATP hydrolysis with the unwinding of duplex DNA by translocating in the 3'-5' direction.</text>
        <dbReference type="EC" id="5.6.2.4"/>
    </reaction>
</comment>
<name>A0ABW2PE33_9ACTN</name>
<dbReference type="PANTHER" id="PTHR11070">
    <property type="entry name" value="UVRD / RECB / PCRA DNA HELICASE FAMILY MEMBER"/>
    <property type="match status" value="1"/>
</dbReference>
<sequence>MVASFTARDNWILVRVPQARDRRIRLLHLAGPMDRGTYGVVLSSAGDLYLLLAILPHREAVRFAVTMRASVNLVTGVLELRHDTGLEHYRTALHREAEATSARLFEHVTDAQLIELGIDQEIRELVRLLVTRDHLLALQNLIPQMQFEALLALASGASYPRAHAEVRSYAAEQIAGPVDPADLATAMRRTPSNVVLVDDADDWREILAHPIDAWRIFLHPDQRALAYRDGFTGPALVTGGPGTGKTVTLLHRAHHLAKRYADEPGTPILIATFSRNLAGALRSQLRLLIRDDDVYDRVRVSTLDSLAYEIVKRVRGYEPAVIDDRTLRSRWAAAAKAVHAPFTARFLQEEWLRVILPQEIRSLARYLGCDRPGRGRPLSAGQRHIVWEAVKRVTAELTDRGEWVHPQLCRIAAEELAHMEPAPYRHVLVDEVQDLHPAHWRLLRTAVAPGPDDLFLVGDPHQRIYDYRVSPGSLGINVRGRSRKLKISYRTTQQILAWAVPRLGEHATAGLDGAADDLAGLHSPTNGRRPMVRSFTDQEQELTGLVEQIRSWEAEGVELAAIGVASRSHELIRTAQRALHAAAIGSVDLESDVSADGLRIGTMHGMKGREFRCVAVIGVRAGLVPLPGAITPHDEDPMVHERDVQRERCLLFVAGTRARDSLYISYSGTPSVFLEEG</sequence>
<evidence type="ECO:0000256" key="5">
    <source>
        <dbReference type="ARBA" id="ARBA00023235"/>
    </source>
</evidence>
<dbReference type="Gene3D" id="3.40.50.300">
    <property type="entry name" value="P-loop containing nucleotide triphosphate hydrolases"/>
    <property type="match status" value="2"/>
</dbReference>
<dbReference type="InterPro" id="IPR014016">
    <property type="entry name" value="UvrD-like_ATP-bd"/>
</dbReference>
<organism evidence="11 12">
    <name type="scientific">Sphaerisporangium rhizosphaerae</name>
    <dbReference type="NCBI Taxonomy" id="2269375"/>
    <lineage>
        <taxon>Bacteria</taxon>
        <taxon>Bacillati</taxon>
        <taxon>Actinomycetota</taxon>
        <taxon>Actinomycetes</taxon>
        <taxon>Streptosporangiales</taxon>
        <taxon>Streptosporangiaceae</taxon>
        <taxon>Sphaerisporangium</taxon>
    </lineage>
</organism>
<feature type="domain" description="UvrD-like helicase ATP-binding" evidence="10">
    <location>
        <begin position="218"/>
        <end position="492"/>
    </location>
</feature>
<keyword evidence="12" id="KW-1185">Reference proteome</keyword>
<evidence type="ECO:0000313" key="11">
    <source>
        <dbReference type="EMBL" id="MFC7387282.1"/>
    </source>
</evidence>
<dbReference type="Proteomes" id="UP001596496">
    <property type="component" value="Unassembled WGS sequence"/>
</dbReference>
<keyword evidence="1 9" id="KW-0547">Nucleotide-binding</keyword>
<dbReference type="InterPro" id="IPR014017">
    <property type="entry name" value="DNA_helicase_UvrD-like_C"/>
</dbReference>
<evidence type="ECO:0000256" key="8">
    <source>
        <dbReference type="ARBA" id="ARBA00048988"/>
    </source>
</evidence>
<accession>A0ABW2PE33</accession>
<dbReference type="Pfam" id="PF13361">
    <property type="entry name" value="UvrD_C"/>
    <property type="match status" value="1"/>
</dbReference>
<reference evidence="12" key="1">
    <citation type="journal article" date="2019" name="Int. J. Syst. Evol. Microbiol.">
        <title>The Global Catalogue of Microorganisms (GCM) 10K type strain sequencing project: providing services to taxonomists for standard genome sequencing and annotation.</title>
        <authorList>
            <consortium name="The Broad Institute Genomics Platform"/>
            <consortium name="The Broad Institute Genome Sequencing Center for Infectious Disease"/>
            <person name="Wu L."/>
            <person name="Ma J."/>
        </authorList>
    </citation>
    <scope>NUCLEOTIDE SEQUENCE [LARGE SCALE GENOMIC DNA]</scope>
    <source>
        <strain evidence="12">CECT 7649</strain>
    </source>
</reference>
<dbReference type="PROSITE" id="PS51198">
    <property type="entry name" value="UVRD_HELICASE_ATP_BIND"/>
    <property type="match status" value="1"/>
</dbReference>
<keyword evidence="5" id="KW-0413">Isomerase</keyword>
<evidence type="ECO:0000313" key="12">
    <source>
        <dbReference type="Proteomes" id="UP001596496"/>
    </source>
</evidence>
<dbReference type="Pfam" id="PF13245">
    <property type="entry name" value="AAA_19"/>
    <property type="match status" value="1"/>
</dbReference>
<comment type="catalytic activity">
    <reaction evidence="8">
        <text>ATP + H2O = ADP + phosphate + H(+)</text>
        <dbReference type="Rhea" id="RHEA:13065"/>
        <dbReference type="ChEBI" id="CHEBI:15377"/>
        <dbReference type="ChEBI" id="CHEBI:15378"/>
        <dbReference type="ChEBI" id="CHEBI:30616"/>
        <dbReference type="ChEBI" id="CHEBI:43474"/>
        <dbReference type="ChEBI" id="CHEBI:456216"/>
        <dbReference type="EC" id="5.6.2.4"/>
    </reaction>
</comment>
<keyword evidence="4 9" id="KW-0067">ATP-binding</keyword>
<keyword evidence="2 9" id="KW-0378">Hydrolase</keyword>
<dbReference type="InterPro" id="IPR027417">
    <property type="entry name" value="P-loop_NTPase"/>
</dbReference>